<dbReference type="SUPFAM" id="SSF52172">
    <property type="entry name" value="CheY-like"/>
    <property type="match status" value="2"/>
</dbReference>
<dbReference type="SMART" id="SM00387">
    <property type="entry name" value="HATPase_c"/>
    <property type="match status" value="1"/>
</dbReference>
<organism evidence="8 9">
    <name type="scientific">Banduia mediterranea</name>
    <dbReference type="NCBI Taxonomy" id="3075609"/>
    <lineage>
        <taxon>Bacteria</taxon>
        <taxon>Pseudomonadati</taxon>
        <taxon>Pseudomonadota</taxon>
        <taxon>Gammaproteobacteria</taxon>
        <taxon>Nevskiales</taxon>
        <taxon>Algiphilaceae</taxon>
        <taxon>Banduia</taxon>
    </lineage>
</organism>
<comment type="caution">
    <text evidence="8">The sequence shown here is derived from an EMBL/GenBank/DDBJ whole genome shotgun (WGS) entry which is preliminary data.</text>
</comment>
<comment type="caution">
    <text evidence="4">Lacks conserved residue(s) required for the propagation of feature annotation.</text>
</comment>
<dbReference type="SMART" id="SM00388">
    <property type="entry name" value="HisKA"/>
    <property type="match status" value="1"/>
</dbReference>
<evidence type="ECO:0000313" key="9">
    <source>
        <dbReference type="Proteomes" id="UP001254608"/>
    </source>
</evidence>
<comment type="catalytic activity">
    <reaction evidence="1">
        <text>ATP + protein L-histidine = ADP + protein N-phospho-L-histidine.</text>
        <dbReference type="EC" id="2.7.13.3"/>
    </reaction>
</comment>
<dbReference type="Gene3D" id="3.40.50.2300">
    <property type="match status" value="2"/>
</dbReference>
<feature type="domain" description="Response regulatory" evidence="7">
    <location>
        <begin position="375"/>
        <end position="489"/>
    </location>
</feature>
<evidence type="ECO:0000256" key="5">
    <source>
        <dbReference type="SAM" id="MobiDB-lite"/>
    </source>
</evidence>
<feature type="domain" description="Histidine kinase" evidence="6">
    <location>
        <begin position="137"/>
        <end position="349"/>
    </location>
</feature>
<evidence type="ECO:0000256" key="1">
    <source>
        <dbReference type="ARBA" id="ARBA00000085"/>
    </source>
</evidence>
<sequence>MRTLSASGLSETIEAAGVDEAISQLAGIDLIVLDANASEYAALAQCRQLREHCGSELPILSLAPAGLREALDAVTDVCLAQPVEPAVLIAVISTLLRARAAETALKPSKRNTQAPPQQDGDTRTDSENGLKDDMLSVLSHELRNPLNAISGWVQILAQDRSPETLREGIAAIGRNTQIQIELISDLVDASRSLTGKLELDLQSVDLGFITEQAVTALYADASGRRLTLRGAELYTCTVRGDQSRLQQLVRSLIGLGIRHAAEGGTIGLTLAQDGDLAMLSISIDRCDIEQAVLDGIFNVSASKPRRRLDGPGLKLLMAKRLAELHGGALSATRDAGGALRFSLSVPSEADAAPVDIDALTAQAMQAEVSRLAGIDVMVVDPDTESRQALRDLLRSLGANMIECASSERALKLLRGMHPSVIILAAGLAGDDLGRFTAGARRYGGVEQPMIVLLPSDAAAMSASALDGFQAQLHRPVTREALCSAVESVVSARH</sequence>
<dbReference type="SUPFAM" id="SSF47384">
    <property type="entry name" value="Homodimeric domain of signal transducing histidine kinase"/>
    <property type="match status" value="1"/>
</dbReference>
<evidence type="ECO:0000259" key="6">
    <source>
        <dbReference type="PROSITE" id="PS50109"/>
    </source>
</evidence>
<dbReference type="PROSITE" id="PS50110">
    <property type="entry name" value="RESPONSE_REGULATORY"/>
    <property type="match status" value="2"/>
</dbReference>
<reference evidence="8 9" key="1">
    <citation type="submission" date="2023-09" db="EMBL/GenBank/DDBJ databases">
        <authorList>
            <person name="Rey-Velasco X."/>
        </authorList>
    </citation>
    <scope>NUCLEOTIDE SEQUENCE [LARGE SCALE GENOMIC DNA]</scope>
    <source>
        <strain evidence="8 9">W345</strain>
    </source>
</reference>
<keyword evidence="3 4" id="KW-0597">Phosphoprotein</keyword>
<evidence type="ECO:0000313" key="8">
    <source>
        <dbReference type="EMBL" id="MDT0496693.1"/>
    </source>
</evidence>
<dbReference type="Pfam" id="PF02518">
    <property type="entry name" value="HATPase_c"/>
    <property type="match status" value="1"/>
</dbReference>
<dbReference type="InterPro" id="IPR011006">
    <property type="entry name" value="CheY-like_superfamily"/>
</dbReference>
<keyword evidence="9" id="KW-1185">Reference proteome</keyword>
<evidence type="ECO:0000256" key="2">
    <source>
        <dbReference type="ARBA" id="ARBA00012438"/>
    </source>
</evidence>
<dbReference type="PANTHER" id="PTHR43547:SF2">
    <property type="entry name" value="HYBRID SIGNAL TRANSDUCTION HISTIDINE KINASE C"/>
    <property type="match status" value="1"/>
</dbReference>
<evidence type="ECO:0000256" key="3">
    <source>
        <dbReference type="ARBA" id="ARBA00022553"/>
    </source>
</evidence>
<dbReference type="PROSITE" id="PS50109">
    <property type="entry name" value="HIS_KIN"/>
    <property type="match status" value="1"/>
</dbReference>
<dbReference type="Proteomes" id="UP001254608">
    <property type="component" value="Unassembled WGS sequence"/>
</dbReference>
<dbReference type="Gene3D" id="1.10.287.130">
    <property type="match status" value="1"/>
</dbReference>
<dbReference type="InterPro" id="IPR001789">
    <property type="entry name" value="Sig_transdc_resp-reg_receiver"/>
</dbReference>
<dbReference type="CDD" id="cd00082">
    <property type="entry name" value="HisKA"/>
    <property type="match status" value="1"/>
</dbReference>
<keyword evidence="8" id="KW-0808">Transferase</keyword>
<dbReference type="InterPro" id="IPR003594">
    <property type="entry name" value="HATPase_dom"/>
</dbReference>
<feature type="modified residue" description="4-aspartylphosphate" evidence="4">
    <location>
        <position position="34"/>
    </location>
</feature>
<dbReference type="GO" id="GO:0016301">
    <property type="term" value="F:kinase activity"/>
    <property type="evidence" value="ECO:0007669"/>
    <property type="project" value="UniProtKB-KW"/>
</dbReference>
<keyword evidence="8" id="KW-0418">Kinase</keyword>
<evidence type="ECO:0000259" key="7">
    <source>
        <dbReference type="PROSITE" id="PS50110"/>
    </source>
</evidence>
<dbReference type="InterPro" id="IPR036097">
    <property type="entry name" value="HisK_dim/P_sf"/>
</dbReference>
<dbReference type="Pfam" id="PF00512">
    <property type="entry name" value="HisKA"/>
    <property type="match status" value="1"/>
</dbReference>
<evidence type="ECO:0000256" key="4">
    <source>
        <dbReference type="PROSITE-ProRule" id="PRU00169"/>
    </source>
</evidence>
<dbReference type="PANTHER" id="PTHR43547">
    <property type="entry name" value="TWO-COMPONENT HISTIDINE KINASE"/>
    <property type="match status" value="1"/>
</dbReference>
<dbReference type="InterPro" id="IPR003661">
    <property type="entry name" value="HisK_dim/P_dom"/>
</dbReference>
<feature type="compositionally biased region" description="Basic and acidic residues" evidence="5">
    <location>
        <begin position="120"/>
        <end position="129"/>
    </location>
</feature>
<dbReference type="InterPro" id="IPR005467">
    <property type="entry name" value="His_kinase_dom"/>
</dbReference>
<feature type="domain" description="Response regulatory" evidence="7">
    <location>
        <begin position="1"/>
        <end position="96"/>
    </location>
</feature>
<accession>A0ABU2WGQ0</accession>
<dbReference type="EMBL" id="JAVRIC010000005">
    <property type="protein sequence ID" value="MDT0496693.1"/>
    <property type="molecule type" value="Genomic_DNA"/>
</dbReference>
<feature type="region of interest" description="Disordered" evidence="5">
    <location>
        <begin position="105"/>
        <end position="129"/>
    </location>
</feature>
<dbReference type="Gene3D" id="3.30.565.10">
    <property type="entry name" value="Histidine kinase-like ATPase, C-terminal domain"/>
    <property type="match status" value="1"/>
</dbReference>
<dbReference type="EC" id="2.7.13.3" evidence="2"/>
<name>A0ABU2WGQ0_9GAMM</name>
<proteinExistence type="predicted"/>
<dbReference type="InterPro" id="IPR036890">
    <property type="entry name" value="HATPase_C_sf"/>
</dbReference>
<dbReference type="RefSeq" id="WP_311364087.1">
    <property type="nucleotide sequence ID" value="NZ_JAVRIC010000005.1"/>
</dbReference>
<dbReference type="SUPFAM" id="SSF55874">
    <property type="entry name" value="ATPase domain of HSP90 chaperone/DNA topoisomerase II/histidine kinase"/>
    <property type="match status" value="1"/>
</dbReference>
<protein>
    <recommendedName>
        <fullName evidence="2">histidine kinase</fullName>
        <ecNumber evidence="2">2.7.13.3</ecNumber>
    </recommendedName>
</protein>
<gene>
    <name evidence="8" type="ORF">RM530_04865</name>
</gene>